<feature type="compositionally biased region" description="Polar residues" evidence="1">
    <location>
        <begin position="738"/>
        <end position="751"/>
    </location>
</feature>
<feature type="compositionally biased region" description="Low complexity" evidence="1">
    <location>
        <begin position="427"/>
        <end position="441"/>
    </location>
</feature>
<feature type="compositionally biased region" description="Low complexity" evidence="1">
    <location>
        <begin position="787"/>
        <end position="798"/>
    </location>
</feature>
<feature type="compositionally biased region" description="Low complexity" evidence="1">
    <location>
        <begin position="896"/>
        <end position="946"/>
    </location>
</feature>
<feature type="compositionally biased region" description="Low complexity" evidence="1">
    <location>
        <begin position="356"/>
        <end position="366"/>
    </location>
</feature>
<feature type="compositionally biased region" description="Polar residues" evidence="1">
    <location>
        <begin position="445"/>
        <end position="473"/>
    </location>
</feature>
<organism evidence="2 3">
    <name type="scientific">Favolaschia claudopus</name>
    <dbReference type="NCBI Taxonomy" id="2862362"/>
    <lineage>
        <taxon>Eukaryota</taxon>
        <taxon>Fungi</taxon>
        <taxon>Dikarya</taxon>
        <taxon>Basidiomycota</taxon>
        <taxon>Agaricomycotina</taxon>
        <taxon>Agaricomycetes</taxon>
        <taxon>Agaricomycetidae</taxon>
        <taxon>Agaricales</taxon>
        <taxon>Marasmiineae</taxon>
        <taxon>Mycenaceae</taxon>
        <taxon>Favolaschia</taxon>
    </lineage>
</organism>
<feature type="compositionally biased region" description="Basic and acidic residues" evidence="1">
    <location>
        <begin position="213"/>
        <end position="223"/>
    </location>
</feature>
<comment type="caution">
    <text evidence="2">The sequence shown here is derived from an EMBL/GenBank/DDBJ whole genome shotgun (WGS) entry which is preliminary data.</text>
</comment>
<feature type="compositionally biased region" description="Pro residues" evidence="1">
    <location>
        <begin position="850"/>
        <end position="872"/>
    </location>
</feature>
<name>A0AAV9ZD71_9AGAR</name>
<keyword evidence="3" id="KW-1185">Reference proteome</keyword>
<evidence type="ECO:0008006" key="4">
    <source>
        <dbReference type="Google" id="ProtNLM"/>
    </source>
</evidence>
<evidence type="ECO:0000256" key="1">
    <source>
        <dbReference type="SAM" id="MobiDB-lite"/>
    </source>
</evidence>
<dbReference type="EMBL" id="JAWWNJ010000162">
    <property type="protein sequence ID" value="KAK6978074.1"/>
    <property type="molecule type" value="Genomic_DNA"/>
</dbReference>
<dbReference type="Proteomes" id="UP001362999">
    <property type="component" value="Unassembled WGS sequence"/>
</dbReference>
<dbReference type="AlphaFoldDB" id="A0AAV9ZD71"/>
<evidence type="ECO:0000313" key="2">
    <source>
        <dbReference type="EMBL" id="KAK6978074.1"/>
    </source>
</evidence>
<feature type="compositionally biased region" description="Basic residues" evidence="1">
    <location>
        <begin position="367"/>
        <end position="380"/>
    </location>
</feature>
<protein>
    <recommendedName>
        <fullName evidence="4">Proteophosphoglycan ppg4</fullName>
    </recommendedName>
</protein>
<feature type="compositionally biased region" description="Basic residues" evidence="1">
    <location>
        <begin position="885"/>
        <end position="895"/>
    </location>
</feature>
<evidence type="ECO:0000313" key="3">
    <source>
        <dbReference type="Proteomes" id="UP001362999"/>
    </source>
</evidence>
<feature type="compositionally biased region" description="Low complexity" evidence="1">
    <location>
        <begin position="873"/>
        <end position="884"/>
    </location>
</feature>
<feature type="region of interest" description="Disordered" evidence="1">
    <location>
        <begin position="352"/>
        <end position="475"/>
    </location>
</feature>
<feature type="region of interest" description="Disordered" evidence="1">
    <location>
        <begin position="674"/>
        <end position="975"/>
    </location>
</feature>
<gene>
    <name evidence="2" type="ORF">R3P38DRAFT_3236168</name>
</gene>
<feature type="compositionally biased region" description="Polar residues" evidence="1">
    <location>
        <begin position="681"/>
        <end position="694"/>
    </location>
</feature>
<reference evidence="2 3" key="1">
    <citation type="journal article" date="2024" name="J Genomics">
        <title>Draft genome sequencing and assembly of Favolaschia claudopus CIRM-BRFM 2984 isolated from oak limbs.</title>
        <authorList>
            <person name="Navarro D."/>
            <person name="Drula E."/>
            <person name="Chaduli D."/>
            <person name="Cazenave R."/>
            <person name="Ahrendt S."/>
            <person name="Wang J."/>
            <person name="Lipzen A."/>
            <person name="Daum C."/>
            <person name="Barry K."/>
            <person name="Grigoriev I.V."/>
            <person name="Favel A."/>
            <person name="Rosso M.N."/>
            <person name="Martin F."/>
        </authorList>
    </citation>
    <scope>NUCLEOTIDE SEQUENCE [LARGE SCALE GENOMIC DNA]</scope>
    <source>
        <strain evidence="2 3">CIRM-BRFM 2984</strain>
    </source>
</reference>
<feature type="region of interest" description="Disordered" evidence="1">
    <location>
        <begin position="213"/>
        <end position="238"/>
    </location>
</feature>
<proteinExistence type="predicted"/>
<accession>A0AAV9ZD71</accession>
<sequence length="1053" mass="113167">MPPKPWSTPDQDAFIATWFPEFLLKKSQKKLDGFWPKLKEAWFSEFPEETVLRLPLQDVSHDPNATTQPRILTPEERTRLDNAIAKRFKQLHDKLYNIYAKAAGQRGGISRSAHSLAGTLFKKYPKRRRRHQVLEVFAKEHKTDVQTALDAAGFAALNEAAMCRDDEGAWIDDNDPDIRKKRVEAARSDRMKLYRRVLQECFDAAAEEIQEDMRKKASEEMVRPKTTLPDTDEEGDVDRTPEEYQLSIDEALGVLEIFFTVFRQMLGGWVGFVSCIGPIPRLVSLTSLFTASHCFGRTKEGLTFEDYHTNFSKAVAHPLAKFARTVIPREVRLARALYSLEDEENLDEDLADAADQDTPAPTTPSKSQKKKAKRKAKKQKKGEADSNGVGKGKEKDTGGEQATGDPTLAGNTSGNSLPPPVRRPRNRSSQNSSSVSSRVTPDPFPSTQTSPPESFEASQSFDGTSTFSESVSSEPLAISDPLPYNNLSASQSLDATSAASAADIFPPGYDWTQHLVPDEDLGNFDVSSVGDDPFGMPPQSHDGYEGLDLRYPSFNDDDSSHGLYDGIGSGISDETLARGLPNSLLITDALLSDNRSSSSASAYTGTPSGFYLHSEADFHADASVAGFLPSNLEQLPEVDPRRTSQPPASFANHKTIDKLSSRYAIAPATLPAVSPVPIGNAGSSDSRLPSQTGGSLSGAPRPRPVNRTSSGPVEFGRTPQFRSLQSPTVGLFGRRSISAPQMRSSPLTQEPISGPGIRFTQHHLSSENANMPPAPNILSSFEPPPSSSTSFTYAAPTFPASQSSHSSVLDAASTPPPPSNRTDDSMSLPHASPPLENLPLRLRRMSTSPLPFPRSRPLANPPPPPPPNPPSPSAVALRMAAARQAKTKSKARPKRVVNAASSSSTSVKAGSASVSIAPSTSAPSSAAAPSASAPSSAAAPSASAPSLKIRLPARPTADSANAGPPAVQPPPTYVSTITNNNRRAAQEAAAKEKKAKEAAAAPKPGEIQVSYPAVNGYNAVVAPHIARFLQNVQAVATNPLQNISYSRCWPCLL</sequence>